<gene>
    <name evidence="9" type="ORF">RI129_007453</name>
</gene>
<dbReference type="Pfam" id="PF00067">
    <property type="entry name" value="p450"/>
    <property type="match status" value="1"/>
</dbReference>
<dbReference type="PANTHER" id="PTHR24279:SF120">
    <property type="entry name" value="CYTOCHROME P450"/>
    <property type="match status" value="1"/>
</dbReference>
<name>A0AAN7VE36_9COLE</name>
<dbReference type="CDD" id="cd11054">
    <property type="entry name" value="CYP24A1-like"/>
    <property type="match status" value="1"/>
</dbReference>
<comment type="similarity">
    <text evidence="2">Belongs to the cytochrome P450 family.</text>
</comment>
<comment type="cofactor">
    <cofactor evidence="1 8">
        <name>heme</name>
        <dbReference type="ChEBI" id="CHEBI:30413"/>
    </cofactor>
</comment>
<reference evidence="9 10" key="1">
    <citation type="journal article" date="2024" name="Insects">
        <title>An Improved Chromosome-Level Genome Assembly of the Firefly Pyrocoelia pectoralis.</title>
        <authorList>
            <person name="Fu X."/>
            <person name="Meyer-Rochow V.B."/>
            <person name="Ballantyne L."/>
            <person name="Zhu X."/>
        </authorList>
    </citation>
    <scope>NUCLEOTIDE SEQUENCE [LARGE SCALE GENOMIC DNA]</scope>
    <source>
        <strain evidence="9">XCY_ONT2</strain>
    </source>
</reference>
<evidence type="ECO:0000256" key="2">
    <source>
        <dbReference type="ARBA" id="ARBA00010617"/>
    </source>
</evidence>
<protein>
    <recommendedName>
        <fullName evidence="11">Cytochrome P450</fullName>
    </recommendedName>
</protein>
<dbReference type="PRINTS" id="PR00463">
    <property type="entry name" value="EP450I"/>
</dbReference>
<accession>A0AAN7VE36</accession>
<keyword evidence="4 8" id="KW-0479">Metal-binding</keyword>
<comment type="caution">
    <text evidence="9">The sequence shown here is derived from an EMBL/GenBank/DDBJ whole genome shotgun (WGS) entry which is preliminary data.</text>
</comment>
<evidence type="ECO:0000256" key="6">
    <source>
        <dbReference type="ARBA" id="ARBA00023004"/>
    </source>
</evidence>
<evidence type="ECO:0000256" key="7">
    <source>
        <dbReference type="ARBA" id="ARBA00023033"/>
    </source>
</evidence>
<dbReference type="SUPFAM" id="SSF48264">
    <property type="entry name" value="Cytochrome P450"/>
    <property type="match status" value="1"/>
</dbReference>
<dbReference type="InterPro" id="IPR001128">
    <property type="entry name" value="Cyt_P450"/>
</dbReference>
<keyword evidence="10" id="KW-1185">Reference proteome</keyword>
<keyword evidence="6 8" id="KW-0408">Iron</keyword>
<dbReference type="AlphaFoldDB" id="A0AAN7VE36"/>
<sequence>MKPSVTQVKDHTLQSSATTMNVAERVYEQITVTDLNRMVKLEHVQAIQESELVYKSEPFDSIPGPKSLRYLSKFWSIFPVVSMHATARTIKYLLNTGSQLVSSRSSWFLSKMFHQYGPVVRLHTPFGGDVVVVNRAEHVREVFINEGRYPMQSCLDCLEQYRKYKQECPVPMYGVEYEKLPIGIEEMFNTSNLSNFEMLKDICDEFVTRILGIRNRQLEVPSYFQDEIQKWSLECLISAAVNKRMGFLDSASLDSTSKPSQLLQAVEKATTAIRRCESGIHLWRFFNTPTWYSLVQNCDVLGSILSTYICETQDSLQRKKDESENLSLVETLFVKEGLSPEDVLTVLFDMILVGVNALSHSVTFLMYNFSQNPRTQQKLYDEIKQLRATNMSDVSNIKYLKACIQESFRLNPPMPILSRVLSKDISLDNYLIPKGTNVLVATHMCSRREEHFDDAHLFRPGRWLEDNLLNSEYNTITMPFGYVANSCLALNLVEVQIATLFVKLIQKFKIEYHYGEIRSKHHIMSEPNRPLKFRFVERN</sequence>
<evidence type="ECO:0000256" key="8">
    <source>
        <dbReference type="PIRSR" id="PIRSR602401-1"/>
    </source>
</evidence>
<dbReference type="GO" id="GO:0016705">
    <property type="term" value="F:oxidoreductase activity, acting on paired donors, with incorporation or reduction of molecular oxygen"/>
    <property type="evidence" value="ECO:0007669"/>
    <property type="project" value="InterPro"/>
</dbReference>
<dbReference type="Gene3D" id="1.10.630.10">
    <property type="entry name" value="Cytochrome P450"/>
    <property type="match status" value="1"/>
</dbReference>
<dbReference type="InterPro" id="IPR002401">
    <property type="entry name" value="Cyt_P450_E_grp-I"/>
</dbReference>
<dbReference type="GO" id="GO:0004497">
    <property type="term" value="F:monooxygenase activity"/>
    <property type="evidence" value="ECO:0007669"/>
    <property type="project" value="UniProtKB-KW"/>
</dbReference>
<dbReference type="PANTHER" id="PTHR24279">
    <property type="entry name" value="CYTOCHROME P450"/>
    <property type="match status" value="1"/>
</dbReference>
<evidence type="ECO:0008006" key="11">
    <source>
        <dbReference type="Google" id="ProtNLM"/>
    </source>
</evidence>
<dbReference type="Proteomes" id="UP001329430">
    <property type="component" value="Chromosome 5"/>
</dbReference>
<keyword evidence="5" id="KW-0560">Oxidoreductase</keyword>
<organism evidence="9 10">
    <name type="scientific">Pyrocoelia pectoralis</name>
    <dbReference type="NCBI Taxonomy" id="417401"/>
    <lineage>
        <taxon>Eukaryota</taxon>
        <taxon>Metazoa</taxon>
        <taxon>Ecdysozoa</taxon>
        <taxon>Arthropoda</taxon>
        <taxon>Hexapoda</taxon>
        <taxon>Insecta</taxon>
        <taxon>Pterygota</taxon>
        <taxon>Neoptera</taxon>
        <taxon>Endopterygota</taxon>
        <taxon>Coleoptera</taxon>
        <taxon>Polyphaga</taxon>
        <taxon>Elateriformia</taxon>
        <taxon>Elateroidea</taxon>
        <taxon>Lampyridae</taxon>
        <taxon>Lampyrinae</taxon>
        <taxon>Pyrocoelia</taxon>
    </lineage>
</organism>
<feature type="binding site" description="axial binding residue" evidence="8">
    <location>
        <position position="487"/>
    </location>
    <ligand>
        <name>heme</name>
        <dbReference type="ChEBI" id="CHEBI:30413"/>
    </ligand>
    <ligandPart>
        <name>Fe</name>
        <dbReference type="ChEBI" id="CHEBI:18248"/>
    </ligandPart>
</feature>
<evidence type="ECO:0000256" key="1">
    <source>
        <dbReference type="ARBA" id="ARBA00001971"/>
    </source>
</evidence>
<keyword evidence="3 8" id="KW-0349">Heme</keyword>
<evidence type="ECO:0000313" key="10">
    <source>
        <dbReference type="Proteomes" id="UP001329430"/>
    </source>
</evidence>
<dbReference type="InterPro" id="IPR036396">
    <property type="entry name" value="Cyt_P450_sf"/>
</dbReference>
<evidence type="ECO:0000256" key="3">
    <source>
        <dbReference type="ARBA" id="ARBA00022617"/>
    </source>
</evidence>
<dbReference type="InterPro" id="IPR050479">
    <property type="entry name" value="CYP11_CYP27_families"/>
</dbReference>
<proteinExistence type="inferred from homology"/>
<keyword evidence="7" id="KW-0503">Monooxygenase</keyword>
<evidence type="ECO:0000313" key="9">
    <source>
        <dbReference type="EMBL" id="KAK5643608.1"/>
    </source>
</evidence>
<dbReference type="GO" id="GO:0020037">
    <property type="term" value="F:heme binding"/>
    <property type="evidence" value="ECO:0007669"/>
    <property type="project" value="InterPro"/>
</dbReference>
<evidence type="ECO:0000256" key="4">
    <source>
        <dbReference type="ARBA" id="ARBA00022723"/>
    </source>
</evidence>
<dbReference type="EMBL" id="JAVRBK010000005">
    <property type="protein sequence ID" value="KAK5643608.1"/>
    <property type="molecule type" value="Genomic_DNA"/>
</dbReference>
<evidence type="ECO:0000256" key="5">
    <source>
        <dbReference type="ARBA" id="ARBA00023002"/>
    </source>
</evidence>
<dbReference type="GO" id="GO:0005506">
    <property type="term" value="F:iron ion binding"/>
    <property type="evidence" value="ECO:0007669"/>
    <property type="project" value="InterPro"/>
</dbReference>